<comment type="similarity">
    <text evidence="1">Belongs to the OsmC/Ohr family.</text>
</comment>
<keyword evidence="3" id="KW-1185">Reference proteome</keyword>
<dbReference type="Pfam" id="PF02566">
    <property type="entry name" value="OsmC"/>
    <property type="match status" value="1"/>
</dbReference>
<sequence length="162" mass="16754">MEAWRGLLAPRTTRRRTQGVPVPYESLDKPLYSIAATATGGRSGHTRSADGVVDLPLGKPNPSNPVANPETLFAAGYAACYNGALALVAQREGVDASAAETTADVTLGETATGFGLAVALTTTIPGVDEETAQRLADLAHEFCPYSKATRGNIDVTVVGKPA</sequence>
<evidence type="ECO:0000313" key="3">
    <source>
        <dbReference type="Proteomes" id="UP000515976"/>
    </source>
</evidence>
<evidence type="ECO:0000313" key="2">
    <source>
        <dbReference type="EMBL" id="QNN51017.1"/>
    </source>
</evidence>
<dbReference type="InterPro" id="IPR019953">
    <property type="entry name" value="OHR"/>
</dbReference>
<dbReference type="Gene3D" id="2.20.25.10">
    <property type="match status" value="1"/>
</dbReference>
<dbReference type="Gene3D" id="3.30.300.20">
    <property type="match status" value="1"/>
</dbReference>
<dbReference type="AlphaFoldDB" id="A0A7G9R5Z2"/>
<proteinExistence type="inferred from homology"/>
<evidence type="ECO:0000256" key="1">
    <source>
        <dbReference type="ARBA" id="ARBA00007378"/>
    </source>
</evidence>
<reference evidence="2 3" key="1">
    <citation type="submission" date="2020-08" db="EMBL/GenBank/DDBJ databases">
        <title>Genome sequence of Phycicoccus endophyticus JCM 31784T.</title>
        <authorList>
            <person name="Hyun D.-W."/>
            <person name="Bae J.-W."/>
        </authorList>
    </citation>
    <scope>NUCLEOTIDE SEQUENCE [LARGE SCALE GENOMIC DNA]</scope>
    <source>
        <strain evidence="2 3">JCM 31784</strain>
    </source>
</reference>
<dbReference type="EMBL" id="CP060712">
    <property type="protein sequence ID" value="QNN51017.1"/>
    <property type="molecule type" value="Genomic_DNA"/>
</dbReference>
<dbReference type="PANTHER" id="PTHR33797">
    <property type="entry name" value="ORGANIC HYDROPEROXIDE RESISTANCE PROTEIN-LIKE"/>
    <property type="match status" value="1"/>
</dbReference>
<dbReference type="InterPro" id="IPR036102">
    <property type="entry name" value="OsmC/Ohrsf"/>
</dbReference>
<dbReference type="NCBIfam" id="TIGR03561">
    <property type="entry name" value="organ_hyd_perox"/>
    <property type="match status" value="1"/>
</dbReference>
<gene>
    <name evidence="2" type="ORF">H9L10_09850</name>
</gene>
<protein>
    <submittedName>
        <fullName evidence="2">Ohr family peroxiredoxin</fullName>
    </submittedName>
</protein>
<dbReference type="KEGG" id="pei:H9L10_09850"/>
<dbReference type="InterPro" id="IPR003718">
    <property type="entry name" value="OsmC/Ohr_fam"/>
</dbReference>
<dbReference type="InterPro" id="IPR015946">
    <property type="entry name" value="KH_dom-like_a/b"/>
</dbReference>
<dbReference type="GO" id="GO:0006979">
    <property type="term" value="P:response to oxidative stress"/>
    <property type="evidence" value="ECO:0007669"/>
    <property type="project" value="InterPro"/>
</dbReference>
<dbReference type="PANTHER" id="PTHR33797:SF2">
    <property type="entry name" value="ORGANIC HYDROPEROXIDE RESISTANCE PROTEIN-LIKE"/>
    <property type="match status" value="1"/>
</dbReference>
<name>A0A7G9R5Z2_9MICO</name>
<accession>A0A7G9R5Z2</accession>
<organism evidence="2 3">
    <name type="scientific">Phycicoccus endophyticus</name>
    <dbReference type="NCBI Taxonomy" id="1690220"/>
    <lineage>
        <taxon>Bacteria</taxon>
        <taxon>Bacillati</taxon>
        <taxon>Actinomycetota</taxon>
        <taxon>Actinomycetes</taxon>
        <taxon>Micrococcales</taxon>
        <taxon>Intrasporangiaceae</taxon>
        <taxon>Phycicoccus</taxon>
    </lineage>
</organism>
<dbReference type="Proteomes" id="UP000515976">
    <property type="component" value="Chromosome"/>
</dbReference>
<dbReference type="SUPFAM" id="SSF82784">
    <property type="entry name" value="OsmC-like"/>
    <property type="match status" value="1"/>
</dbReference>